<name>A0A0D2D4D6_9EURO</name>
<evidence type="ECO:0000313" key="2">
    <source>
        <dbReference type="EMBL" id="KIW37200.1"/>
    </source>
</evidence>
<dbReference type="RefSeq" id="XP_016257416.1">
    <property type="nucleotide sequence ID" value="XM_016412108.1"/>
</dbReference>
<dbReference type="PANTHER" id="PTHR13847:SF279">
    <property type="entry name" value="FAD DEPENDENT OXIDOREDUCTASE DOMAIN-CONTAINING PROTEIN-RELATED"/>
    <property type="match status" value="1"/>
</dbReference>
<dbReference type="InterPro" id="IPR036188">
    <property type="entry name" value="FAD/NAD-bd_sf"/>
</dbReference>
<proteinExistence type="predicted"/>
<dbReference type="GeneID" id="27362624"/>
<accession>A0A0D2D4D6</accession>
<dbReference type="STRING" id="215243.A0A0D2D4D6"/>
<feature type="domain" description="FAD dependent oxidoreductase" evidence="1">
    <location>
        <begin position="34"/>
        <end position="416"/>
    </location>
</feature>
<protein>
    <recommendedName>
        <fullName evidence="1">FAD dependent oxidoreductase domain-containing protein</fullName>
    </recommendedName>
</protein>
<keyword evidence="3" id="KW-1185">Reference proteome</keyword>
<reference evidence="2 3" key="1">
    <citation type="submission" date="2015-01" db="EMBL/GenBank/DDBJ databases">
        <title>The Genome Sequence of Exophiala oligosperma CBS72588.</title>
        <authorList>
            <consortium name="The Broad Institute Genomics Platform"/>
            <person name="Cuomo C."/>
            <person name="de Hoog S."/>
            <person name="Gorbushina A."/>
            <person name="Stielow B."/>
            <person name="Teixiera M."/>
            <person name="Abouelleil A."/>
            <person name="Chapman S.B."/>
            <person name="Priest M."/>
            <person name="Young S.K."/>
            <person name="Wortman J."/>
            <person name="Nusbaum C."/>
            <person name="Birren B."/>
        </authorList>
    </citation>
    <scope>NUCLEOTIDE SEQUENCE [LARGE SCALE GENOMIC DNA]</scope>
    <source>
        <strain evidence="2 3">CBS 72588</strain>
    </source>
</reference>
<dbReference type="Proteomes" id="UP000053342">
    <property type="component" value="Unassembled WGS sequence"/>
</dbReference>
<dbReference type="OrthoDB" id="429143at2759"/>
<gene>
    <name evidence="2" type="ORF">PV06_10550</name>
</gene>
<dbReference type="GO" id="GO:0005737">
    <property type="term" value="C:cytoplasm"/>
    <property type="evidence" value="ECO:0007669"/>
    <property type="project" value="TreeGrafter"/>
</dbReference>
<dbReference type="AlphaFoldDB" id="A0A0D2D4D6"/>
<organism evidence="2 3">
    <name type="scientific">Exophiala oligosperma</name>
    <dbReference type="NCBI Taxonomy" id="215243"/>
    <lineage>
        <taxon>Eukaryota</taxon>
        <taxon>Fungi</taxon>
        <taxon>Dikarya</taxon>
        <taxon>Ascomycota</taxon>
        <taxon>Pezizomycotina</taxon>
        <taxon>Eurotiomycetes</taxon>
        <taxon>Chaetothyriomycetidae</taxon>
        <taxon>Chaetothyriales</taxon>
        <taxon>Herpotrichiellaceae</taxon>
        <taxon>Exophiala</taxon>
    </lineage>
</organism>
<dbReference type="InterPro" id="IPR006076">
    <property type="entry name" value="FAD-dep_OxRdtase"/>
</dbReference>
<dbReference type="VEuPathDB" id="FungiDB:PV06_10550"/>
<dbReference type="EMBL" id="KN847345">
    <property type="protein sequence ID" value="KIW37200.1"/>
    <property type="molecule type" value="Genomic_DNA"/>
</dbReference>
<evidence type="ECO:0000313" key="3">
    <source>
        <dbReference type="Proteomes" id="UP000053342"/>
    </source>
</evidence>
<dbReference type="Gene3D" id="3.30.9.10">
    <property type="entry name" value="D-Amino Acid Oxidase, subunit A, domain 2"/>
    <property type="match status" value="1"/>
</dbReference>
<dbReference type="SUPFAM" id="SSF51905">
    <property type="entry name" value="FAD/NAD(P)-binding domain"/>
    <property type="match status" value="1"/>
</dbReference>
<dbReference type="PANTHER" id="PTHR13847">
    <property type="entry name" value="SARCOSINE DEHYDROGENASE-RELATED"/>
    <property type="match status" value="1"/>
</dbReference>
<dbReference type="HOGENOM" id="CLU_022730_0_1_1"/>
<dbReference type="Pfam" id="PF01266">
    <property type="entry name" value="DAO"/>
    <property type="match status" value="1"/>
</dbReference>
<dbReference type="Gene3D" id="3.50.50.60">
    <property type="entry name" value="FAD/NAD(P)-binding domain"/>
    <property type="match status" value="1"/>
</dbReference>
<evidence type="ECO:0000259" key="1">
    <source>
        <dbReference type="Pfam" id="PF01266"/>
    </source>
</evidence>
<sequence>MSVPLTNGTTSFWRTEPDELDSFRSSETLPDSCDIVVIGAGYAGSSVVHHILQGCSDKATPSILILEARQACSGATGRNGGHMKPDPYNSISRLAAEHGIEAAREVAEFEASHVTTIKDVVDREGIECEYVVTNAIDVQLNADHCKTMKANYDHLVHEGCRPTQDTEFVAKPGAEQRSGVIGAEGCFIYPAGHMWPYKFVLHLLRRALASGHVTLHTHTPVVNVERSTKSYSSHSWIVNTPRGRVAARKVVYATNGYTPSLLPQYRDAIVPVRGTCSRIVVPKNSGAPRLTSTYTIRWNTWDYDYLVPREDGSIVVGGARSSFVHRLGDWYNVTDDGQVLESAAKYFDGYMQRTFSGWEDSGAYTDRVWTGIMGYSMDGLPHVGAVPGTQGKFIMAGFTGHGMPQIFLSAAGLAQMVLNDISFEQTKLPRLFKARAERLFRREENRHLDALNLTSRESETRARL</sequence>